<organism evidence="2 3">
    <name type="scientific">Roridomyces roridus</name>
    <dbReference type="NCBI Taxonomy" id="1738132"/>
    <lineage>
        <taxon>Eukaryota</taxon>
        <taxon>Fungi</taxon>
        <taxon>Dikarya</taxon>
        <taxon>Basidiomycota</taxon>
        <taxon>Agaricomycotina</taxon>
        <taxon>Agaricomycetes</taxon>
        <taxon>Agaricomycetidae</taxon>
        <taxon>Agaricales</taxon>
        <taxon>Marasmiineae</taxon>
        <taxon>Mycenaceae</taxon>
        <taxon>Roridomyces</taxon>
    </lineage>
</organism>
<dbReference type="AlphaFoldDB" id="A0AAD7FFY4"/>
<evidence type="ECO:0008006" key="4">
    <source>
        <dbReference type="Google" id="ProtNLM"/>
    </source>
</evidence>
<proteinExistence type="predicted"/>
<gene>
    <name evidence="2" type="ORF">FB45DRAFT_1034209</name>
</gene>
<keyword evidence="3" id="KW-1185">Reference proteome</keyword>
<dbReference type="Proteomes" id="UP001221142">
    <property type="component" value="Unassembled WGS sequence"/>
</dbReference>
<evidence type="ECO:0000313" key="3">
    <source>
        <dbReference type="Proteomes" id="UP001221142"/>
    </source>
</evidence>
<comment type="caution">
    <text evidence="2">The sequence shown here is derived from an EMBL/GenBank/DDBJ whole genome shotgun (WGS) entry which is preliminary data.</text>
</comment>
<keyword evidence="1" id="KW-0732">Signal</keyword>
<evidence type="ECO:0000313" key="2">
    <source>
        <dbReference type="EMBL" id="KAJ7617974.1"/>
    </source>
</evidence>
<feature type="signal peptide" evidence="1">
    <location>
        <begin position="1"/>
        <end position="22"/>
    </location>
</feature>
<evidence type="ECO:0000256" key="1">
    <source>
        <dbReference type="SAM" id="SignalP"/>
    </source>
</evidence>
<name>A0AAD7FFY4_9AGAR</name>
<dbReference type="EMBL" id="JARKIF010000020">
    <property type="protein sequence ID" value="KAJ7617974.1"/>
    <property type="molecule type" value="Genomic_DNA"/>
</dbReference>
<feature type="chain" id="PRO_5042069612" description="Cysteine rich secreted protein" evidence="1">
    <location>
        <begin position="23"/>
        <end position="67"/>
    </location>
</feature>
<accession>A0AAD7FFY4</accession>
<protein>
    <recommendedName>
        <fullName evidence="4">Cysteine rich secreted protein</fullName>
    </recommendedName>
</protein>
<reference evidence="2" key="1">
    <citation type="submission" date="2023-03" db="EMBL/GenBank/DDBJ databases">
        <title>Massive genome expansion in bonnet fungi (Mycena s.s.) driven by repeated elements and novel gene families across ecological guilds.</title>
        <authorList>
            <consortium name="Lawrence Berkeley National Laboratory"/>
            <person name="Harder C.B."/>
            <person name="Miyauchi S."/>
            <person name="Viragh M."/>
            <person name="Kuo A."/>
            <person name="Thoen E."/>
            <person name="Andreopoulos B."/>
            <person name="Lu D."/>
            <person name="Skrede I."/>
            <person name="Drula E."/>
            <person name="Henrissat B."/>
            <person name="Morin E."/>
            <person name="Kohler A."/>
            <person name="Barry K."/>
            <person name="LaButti K."/>
            <person name="Morin E."/>
            <person name="Salamov A."/>
            <person name="Lipzen A."/>
            <person name="Mereny Z."/>
            <person name="Hegedus B."/>
            <person name="Baldrian P."/>
            <person name="Stursova M."/>
            <person name="Weitz H."/>
            <person name="Taylor A."/>
            <person name="Grigoriev I.V."/>
            <person name="Nagy L.G."/>
            <person name="Martin F."/>
            <person name="Kauserud H."/>
        </authorList>
    </citation>
    <scope>NUCLEOTIDE SEQUENCE</scope>
    <source>
        <strain evidence="2">9284</strain>
    </source>
</reference>
<sequence>MFSKFFSFTLLATVLFTQGALAVQCGPGFPTCASGSVCCLPGETGCCAPPSTSIHIISDLGVCLPPC</sequence>